<feature type="region of interest" description="Disordered" evidence="11">
    <location>
        <begin position="560"/>
        <end position="612"/>
    </location>
</feature>
<dbReference type="PANTHER" id="PTHR24404:SF84">
    <property type="entry name" value="C2H2-TYPE DOMAIN-CONTAINING PROTEIN-RELATED"/>
    <property type="match status" value="1"/>
</dbReference>
<dbReference type="GO" id="GO:0006357">
    <property type="term" value="P:regulation of transcription by RNA polymerase II"/>
    <property type="evidence" value="ECO:0007669"/>
    <property type="project" value="TreeGrafter"/>
</dbReference>
<dbReference type="SMART" id="SM00355">
    <property type="entry name" value="ZnF_C2H2"/>
    <property type="match status" value="4"/>
</dbReference>
<feature type="region of interest" description="Disordered" evidence="11">
    <location>
        <begin position="938"/>
        <end position="966"/>
    </location>
</feature>
<evidence type="ECO:0000256" key="3">
    <source>
        <dbReference type="ARBA" id="ARBA00022737"/>
    </source>
</evidence>
<gene>
    <name evidence="13" type="ORF">DdX_00394</name>
</gene>
<dbReference type="GO" id="GO:0000978">
    <property type="term" value="F:RNA polymerase II cis-regulatory region sequence-specific DNA binding"/>
    <property type="evidence" value="ECO:0007669"/>
    <property type="project" value="TreeGrafter"/>
</dbReference>
<feature type="domain" description="C2H2-type" evidence="12">
    <location>
        <begin position="729"/>
        <end position="757"/>
    </location>
</feature>
<dbReference type="SUPFAM" id="SSF57667">
    <property type="entry name" value="beta-beta-alpha zinc fingers"/>
    <property type="match status" value="2"/>
</dbReference>
<organism evidence="13 14">
    <name type="scientific">Ditylenchus destructor</name>
    <dbReference type="NCBI Taxonomy" id="166010"/>
    <lineage>
        <taxon>Eukaryota</taxon>
        <taxon>Metazoa</taxon>
        <taxon>Ecdysozoa</taxon>
        <taxon>Nematoda</taxon>
        <taxon>Chromadorea</taxon>
        <taxon>Rhabditida</taxon>
        <taxon>Tylenchina</taxon>
        <taxon>Tylenchomorpha</taxon>
        <taxon>Sphaerularioidea</taxon>
        <taxon>Anguinidae</taxon>
        <taxon>Anguininae</taxon>
        <taxon>Ditylenchus</taxon>
    </lineage>
</organism>
<evidence type="ECO:0000256" key="5">
    <source>
        <dbReference type="ARBA" id="ARBA00022833"/>
    </source>
</evidence>
<dbReference type="GO" id="GO:0008270">
    <property type="term" value="F:zinc ion binding"/>
    <property type="evidence" value="ECO:0007669"/>
    <property type="project" value="UniProtKB-KW"/>
</dbReference>
<feature type="region of interest" description="Disordered" evidence="11">
    <location>
        <begin position="379"/>
        <end position="507"/>
    </location>
</feature>
<dbReference type="EMBL" id="JAKKPZ010000001">
    <property type="protein sequence ID" value="KAI1728230.1"/>
    <property type="molecule type" value="Genomic_DNA"/>
</dbReference>
<dbReference type="PANTHER" id="PTHR24404">
    <property type="entry name" value="ZINC FINGER PROTEIN"/>
    <property type="match status" value="1"/>
</dbReference>
<evidence type="ECO:0000256" key="1">
    <source>
        <dbReference type="ARBA" id="ARBA00004123"/>
    </source>
</evidence>
<evidence type="ECO:0000256" key="11">
    <source>
        <dbReference type="SAM" id="MobiDB-lite"/>
    </source>
</evidence>
<name>A0AAD4NJX9_9BILA</name>
<dbReference type="FunFam" id="3.30.160.60:FF:000787">
    <property type="entry name" value="Zinc finger protein 784"/>
    <property type="match status" value="1"/>
</dbReference>
<evidence type="ECO:0000256" key="4">
    <source>
        <dbReference type="ARBA" id="ARBA00022771"/>
    </source>
</evidence>
<proteinExistence type="predicted"/>
<evidence type="ECO:0000256" key="9">
    <source>
        <dbReference type="ARBA" id="ARBA00023242"/>
    </source>
</evidence>
<keyword evidence="2" id="KW-0479">Metal-binding</keyword>
<comment type="caution">
    <text evidence="13">The sequence shown here is derived from an EMBL/GenBank/DDBJ whole genome shotgun (WGS) entry which is preliminary data.</text>
</comment>
<dbReference type="Proteomes" id="UP001201812">
    <property type="component" value="Unassembled WGS sequence"/>
</dbReference>
<feature type="domain" description="C2H2-type" evidence="12">
    <location>
        <begin position="795"/>
        <end position="822"/>
    </location>
</feature>
<dbReference type="InterPro" id="IPR050589">
    <property type="entry name" value="Ikaros_C2H2-ZF"/>
</dbReference>
<feature type="compositionally biased region" description="Polar residues" evidence="11">
    <location>
        <begin position="562"/>
        <end position="574"/>
    </location>
</feature>
<dbReference type="Pfam" id="PF00096">
    <property type="entry name" value="zf-C2H2"/>
    <property type="match status" value="3"/>
</dbReference>
<feature type="compositionally biased region" description="Polar residues" evidence="11">
    <location>
        <begin position="187"/>
        <end position="203"/>
    </location>
</feature>
<feature type="compositionally biased region" description="Polar residues" evidence="11">
    <location>
        <begin position="379"/>
        <end position="420"/>
    </location>
</feature>
<evidence type="ECO:0000259" key="12">
    <source>
        <dbReference type="PROSITE" id="PS50157"/>
    </source>
</evidence>
<keyword evidence="5" id="KW-0862">Zinc</keyword>
<feature type="compositionally biased region" description="Low complexity" evidence="11">
    <location>
        <begin position="524"/>
        <end position="533"/>
    </location>
</feature>
<dbReference type="GO" id="GO:0005634">
    <property type="term" value="C:nucleus"/>
    <property type="evidence" value="ECO:0007669"/>
    <property type="project" value="UniProtKB-SubCell"/>
</dbReference>
<feature type="region of interest" description="Disordered" evidence="11">
    <location>
        <begin position="217"/>
        <end position="246"/>
    </location>
</feature>
<dbReference type="InterPro" id="IPR013087">
    <property type="entry name" value="Znf_C2H2_type"/>
</dbReference>
<feature type="compositionally biased region" description="Basic residues" evidence="11">
    <location>
        <begin position="438"/>
        <end position="454"/>
    </location>
</feature>
<reference evidence="13" key="1">
    <citation type="submission" date="2022-01" db="EMBL/GenBank/DDBJ databases">
        <title>Genome Sequence Resource for Two Populations of Ditylenchus destructor, the Migratory Endoparasitic Phytonematode.</title>
        <authorList>
            <person name="Zhang H."/>
            <person name="Lin R."/>
            <person name="Xie B."/>
        </authorList>
    </citation>
    <scope>NUCLEOTIDE SEQUENCE</scope>
    <source>
        <strain evidence="13">BazhouSP</strain>
    </source>
</reference>
<keyword evidence="4 10" id="KW-0863">Zinc-finger</keyword>
<feature type="region of interest" description="Disordered" evidence="11">
    <location>
        <begin position="267"/>
        <end position="286"/>
    </location>
</feature>
<dbReference type="PROSITE" id="PS00028">
    <property type="entry name" value="ZINC_FINGER_C2H2_1"/>
    <property type="match status" value="3"/>
</dbReference>
<feature type="compositionally biased region" description="Polar residues" evidence="11">
    <location>
        <begin position="1"/>
        <end position="20"/>
    </location>
</feature>
<evidence type="ECO:0000313" key="13">
    <source>
        <dbReference type="EMBL" id="KAI1728230.1"/>
    </source>
</evidence>
<evidence type="ECO:0000256" key="6">
    <source>
        <dbReference type="ARBA" id="ARBA00023015"/>
    </source>
</evidence>
<feature type="compositionally biased region" description="Low complexity" evidence="11">
    <location>
        <begin position="171"/>
        <end position="186"/>
    </location>
</feature>
<feature type="compositionally biased region" description="Low complexity" evidence="11">
    <location>
        <begin position="223"/>
        <end position="237"/>
    </location>
</feature>
<sequence>MSLDNAQHNISAQNIRNRQSSNDEEVTIDVISTQDDEDPMDTETPQNTVLSKTAFLEILKARNTEPNISGDSTPTATNAPSSLAPFSSIPQPPSFISQALRTNQSVMPNVTPVAGCDSPGPKTRNINNLNLNLLPNPVPTFSFSPKPDNAEQSGSLSFCARAPLIQAQQMDTSADTPTPPAITTTTFGSAQSENDVDPSNKNPVANINAAMLKTPPLICEQGPSAPSSPVTSPAQSPGGKKRPSPLSVDALQRFDLLSPNYVPNTMDYSKLSPTSPGYTSDLGSSPRSSICLSHRDSLVIGNQISLGVPGQTLLNAANWAVFRDFAGVQARHLAGAHSSHSDYDDTEDSAGTAAKDYSYLSPSRQAISPAPYSPFSDCLDSSTETPYSIRSPNLSPLPSSMHFSFEQIQRSRSSMSNANHGGNESSGGLGGVSPSSRRSYKHHLYHKNSNRHQRNRDEGHSPLPQKRLNQQARERSRSEADMLMNKGKRSLTGSGDGDDEDEDMDTEINNSTYSVPLRMSMHNSSTGSSTGGSAHVHGGQYKKRLLQKYRNEQENEAVGYGSLQTENSTGSMSKDQPEPESITSSKDQDEPDSYQPSRQPTIEEPPPSPTFAELFHSRDLTKERQTQVEEWIKQQAAALEIFRQSLIPLHQESNLLQVPTTLPPMVPQNSMDIHTLSSMQQASASNPHLALHQMLSPHPNQQSVAPGPMRPATLWRRSRSESDVSGHAFICEHCGQGFAMHDRLAKHIASRHRDRSASVNDENSRVHKCTLCPKSFGRSDMLTRHLRLHSGIKPYACHLCGQVFSRSDHLSTHQRTHTGEKPYRCPHCSYTASRRDMVTRHLRTHLLNPDGSPMPFSEIQGHELQIPIGQLSLSQPHTPEPQFGNNGSVSPLTARRHLSPVPTMAEGRPPLPPMSTSLSPAVSALNLNNLVSGRKQFEGESNQATTEHRKPTLTVTPSTEASRLPEFPSPLRLKETNAQMEVDNSAAKMLNVNVASGSLTADVMLSTLGRSLDAQIPPPSLRRSTPNLANLLGTGDHPSAFKPLNTNVQPNSQMDPVSMCNSQPQTSDTLNFLGSLLPPAPSSLVGIRHMGQQSASSSSTLTFSSPLTGFNSSMSVMGGAGGGRISPSILRQKSIGGLGFSDNIPSIHTSVQTASQQPTTTTSVSLDT</sequence>
<keyword evidence="7" id="KW-0238">DNA-binding</keyword>
<dbReference type="InterPro" id="IPR036236">
    <property type="entry name" value="Znf_C2H2_sf"/>
</dbReference>
<feature type="domain" description="C2H2-type" evidence="12">
    <location>
        <begin position="767"/>
        <end position="794"/>
    </location>
</feature>
<evidence type="ECO:0000313" key="14">
    <source>
        <dbReference type="Proteomes" id="UP001201812"/>
    </source>
</evidence>
<dbReference type="AlphaFoldDB" id="A0AAD4NJX9"/>
<keyword evidence="9" id="KW-0539">Nucleus</keyword>
<feature type="region of interest" description="Disordered" evidence="11">
    <location>
        <begin position="1"/>
        <end position="24"/>
    </location>
</feature>
<feature type="domain" description="C2H2-type" evidence="12">
    <location>
        <begin position="823"/>
        <end position="845"/>
    </location>
</feature>
<feature type="compositionally biased region" description="Acidic residues" evidence="11">
    <location>
        <begin position="496"/>
        <end position="506"/>
    </location>
</feature>
<feature type="region of interest" description="Disordered" evidence="11">
    <location>
        <begin position="518"/>
        <end position="537"/>
    </location>
</feature>
<dbReference type="GO" id="GO:0003700">
    <property type="term" value="F:DNA-binding transcription factor activity"/>
    <property type="evidence" value="ECO:0007669"/>
    <property type="project" value="TreeGrafter"/>
</dbReference>
<dbReference type="PROSITE" id="PS50157">
    <property type="entry name" value="ZINC_FINGER_C2H2_2"/>
    <property type="match status" value="4"/>
</dbReference>
<keyword evidence="6" id="KW-0805">Transcription regulation</keyword>
<feature type="region of interest" description="Disordered" evidence="11">
    <location>
        <begin position="170"/>
        <end position="203"/>
    </location>
</feature>
<dbReference type="FunFam" id="3.30.160.60:FF:000395">
    <property type="entry name" value="zinc finger protein 513"/>
    <property type="match status" value="1"/>
</dbReference>
<evidence type="ECO:0000256" key="10">
    <source>
        <dbReference type="PROSITE-ProRule" id="PRU00042"/>
    </source>
</evidence>
<evidence type="ECO:0000256" key="8">
    <source>
        <dbReference type="ARBA" id="ARBA00023163"/>
    </source>
</evidence>
<feature type="region of interest" description="Disordered" evidence="11">
    <location>
        <begin position="1149"/>
        <end position="1168"/>
    </location>
</feature>
<dbReference type="Gene3D" id="3.30.160.60">
    <property type="entry name" value="Classic Zinc Finger"/>
    <property type="match status" value="3"/>
</dbReference>
<keyword evidence="3" id="KW-0677">Repeat</keyword>
<accession>A0AAD4NJX9</accession>
<keyword evidence="14" id="KW-1185">Reference proteome</keyword>
<evidence type="ECO:0000256" key="7">
    <source>
        <dbReference type="ARBA" id="ARBA00023125"/>
    </source>
</evidence>
<keyword evidence="8" id="KW-0804">Transcription</keyword>
<comment type="subcellular location">
    <subcellularLocation>
        <location evidence="1">Nucleus</location>
    </subcellularLocation>
</comment>
<evidence type="ECO:0000256" key="2">
    <source>
        <dbReference type="ARBA" id="ARBA00022723"/>
    </source>
</evidence>
<protein>
    <submittedName>
        <fullName evidence="13">Zinc-finger double domain-containing protein</fullName>
    </submittedName>
</protein>